<sequence length="257" mass="28380">MTGGADVTSPALTAAESRWLSSRRSRQETFTDLYCFAHAGGSAGEFMRWSDGLPGVKLWAVRMPGRAPRESEPPYTRMTELVADLVEQIDFSRRDFAFFGHSLGGLVAFEVTRALRKAGRKLPSRLLISSMQPPPITTTKGASRLSSEGLLAEIEGRWGALPQEIHDDAELKEIVLGYLRSDAEIADTYEYVAEEPLPVPITAFVGSEENRAQLDWQTHTTAGLDAHVLKGGHFYFRDGEQQRELIRLIGRATSADA</sequence>
<dbReference type="PANTHER" id="PTHR11487">
    <property type="entry name" value="THIOESTERASE"/>
    <property type="match status" value="1"/>
</dbReference>
<dbReference type="Gene3D" id="3.40.50.1820">
    <property type="entry name" value="alpha/beta hydrolase"/>
    <property type="match status" value="1"/>
</dbReference>
<accession>A0ABP5RR36</accession>
<proteinExistence type="inferred from homology"/>
<evidence type="ECO:0000259" key="2">
    <source>
        <dbReference type="Pfam" id="PF00975"/>
    </source>
</evidence>
<comment type="similarity">
    <text evidence="1">Belongs to the thioesterase family.</text>
</comment>
<dbReference type="SUPFAM" id="SSF53474">
    <property type="entry name" value="alpha/beta-Hydrolases"/>
    <property type="match status" value="1"/>
</dbReference>
<name>A0ABP5RR36_9ACTN</name>
<protein>
    <submittedName>
        <fullName evidence="3">Alpha/beta fold hydrolase</fullName>
    </submittedName>
</protein>
<organism evidence="3 4">
    <name type="scientific">Kitasatospora cystarginea</name>
    <dbReference type="NCBI Taxonomy" id="58350"/>
    <lineage>
        <taxon>Bacteria</taxon>
        <taxon>Bacillati</taxon>
        <taxon>Actinomycetota</taxon>
        <taxon>Actinomycetes</taxon>
        <taxon>Kitasatosporales</taxon>
        <taxon>Streptomycetaceae</taxon>
        <taxon>Kitasatospora</taxon>
    </lineage>
</organism>
<comment type="caution">
    <text evidence="3">The sequence shown here is derived from an EMBL/GenBank/DDBJ whole genome shotgun (WGS) entry which is preliminary data.</text>
</comment>
<keyword evidence="3" id="KW-0378">Hydrolase</keyword>
<reference evidence="4" key="1">
    <citation type="journal article" date="2019" name="Int. J. Syst. Evol. Microbiol.">
        <title>The Global Catalogue of Microorganisms (GCM) 10K type strain sequencing project: providing services to taxonomists for standard genome sequencing and annotation.</title>
        <authorList>
            <consortium name="The Broad Institute Genomics Platform"/>
            <consortium name="The Broad Institute Genome Sequencing Center for Infectious Disease"/>
            <person name="Wu L."/>
            <person name="Ma J."/>
        </authorList>
    </citation>
    <scope>NUCLEOTIDE SEQUENCE [LARGE SCALE GENOMIC DNA]</scope>
    <source>
        <strain evidence="4">JCM 7356</strain>
    </source>
</reference>
<feature type="domain" description="Thioesterase" evidence="2">
    <location>
        <begin position="33"/>
        <end position="251"/>
    </location>
</feature>
<dbReference type="PANTHER" id="PTHR11487:SF0">
    <property type="entry name" value="S-ACYL FATTY ACID SYNTHASE THIOESTERASE, MEDIUM CHAIN"/>
    <property type="match status" value="1"/>
</dbReference>
<keyword evidence="4" id="KW-1185">Reference proteome</keyword>
<dbReference type="InterPro" id="IPR012223">
    <property type="entry name" value="TEII"/>
</dbReference>
<gene>
    <name evidence="3" type="ORF">GCM10010430_62770</name>
</gene>
<dbReference type="RefSeq" id="WP_344639921.1">
    <property type="nucleotide sequence ID" value="NZ_BAAATR010000037.1"/>
</dbReference>
<dbReference type="InterPro" id="IPR029058">
    <property type="entry name" value="AB_hydrolase_fold"/>
</dbReference>
<dbReference type="Proteomes" id="UP001500305">
    <property type="component" value="Unassembled WGS sequence"/>
</dbReference>
<evidence type="ECO:0000313" key="3">
    <source>
        <dbReference type="EMBL" id="GAA2268793.1"/>
    </source>
</evidence>
<dbReference type="InterPro" id="IPR001031">
    <property type="entry name" value="Thioesterase"/>
</dbReference>
<evidence type="ECO:0000313" key="4">
    <source>
        <dbReference type="Proteomes" id="UP001500305"/>
    </source>
</evidence>
<dbReference type="EMBL" id="BAAATR010000037">
    <property type="protein sequence ID" value="GAA2268793.1"/>
    <property type="molecule type" value="Genomic_DNA"/>
</dbReference>
<dbReference type="Pfam" id="PF00975">
    <property type="entry name" value="Thioesterase"/>
    <property type="match status" value="1"/>
</dbReference>
<dbReference type="GO" id="GO:0016787">
    <property type="term" value="F:hydrolase activity"/>
    <property type="evidence" value="ECO:0007669"/>
    <property type="project" value="UniProtKB-KW"/>
</dbReference>
<evidence type="ECO:0000256" key="1">
    <source>
        <dbReference type="ARBA" id="ARBA00007169"/>
    </source>
</evidence>